<dbReference type="PANTHER" id="PTHR43372:SF4">
    <property type="entry name" value="FATTY-ACID AMIDE HYDROLASE 2"/>
    <property type="match status" value="1"/>
</dbReference>
<feature type="domain" description="Amidase" evidence="1">
    <location>
        <begin position="7"/>
        <end position="445"/>
    </location>
</feature>
<dbReference type="RefSeq" id="WP_126753706.1">
    <property type="nucleotide sequence ID" value="NZ_PIPY01000002.1"/>
</dbReference>
<keyword evidence="3" id="KW-1185">Reference proteome</keyword>
<evidence type="ECO:0000313" key="2">
    <source>
        <dbReference type="EMBL" id="RUO63140.1"/>
    </source>
</evidence>
<dbReference type="EMBL" id="PIPY01000002">
    <property type="protein sequence ID" value="RUO63140.1"/>
    <property type="molecule type" value="Genomic_DNA"/>
</dbReference>
<protein>
    <recommendedName>
        <fullName evidence="1">Amidase domain-containing protein</fullName>
    </recommendedName>
</protein>
<dbReference type="GO" id="GO:0012505">
    <property type="term" value="C:endomembrane system"/>
    <property type="evidence" value="ECO:0007669"/>
    <property type="project" value="TreeGrafter"/>
</dbReference>
<dbReference type="AlphaFoldDB" id="A0A432YPT7"/>
<dbReference type="InterPro" id="IPR052739">
    <property type="entry name" value="FAAH2"/>
</dbReference>
<dbReference type="Proteomes" id="UP000288259">
    <property type="component" value="Unassembled WGS sequence"/>
</dbReference>
<accession>A0A432YPT7</accession>
<evidence type="ECO:0000313" key="3">
    <source>
        <dbReference type="Proteomes" id="UP000288259"/>
    </source>
</evidence>
<reference evidence="3" key="1">
    <citation type="journal article" date="2018" name="Front. Microbiol.">
        <title>Genome-Based Analysis Reveals the Taxonomy and Diversity of the Family Idiomarinaceae.</title>
        <authorList>
            <person name="Liu Y."/>
            <person name="Lai Q."/>
            <person name="Shao Z."/>
        </authorList>
    </citation>
    <scope>NUCLEOTIDE SEQUENCE [LARGE SCALE GENOMIC DNA]</scope>
    <source>
        <strain evidence="3">CVS-6</strain>
    </source>
</reference>
<comment type="caution">
    <text evidence="2">The sequence shown here is derived from an EMBL/GenBank/DDBJ whole genome shotgun (WGS) entry which is preliminary data.</text>
</comment>
<dbReference type="Pfam" id="PF01425">
    <property type="entry name" value="Amidase"/>
    <property type="match status" value="1"/>
</dbReference>
<evidence type="ECO:0000259" key="1">
    <source>
        <dbReference type="Pfam" id="PF01425"/>
    </source>
</evidence>
<proteinExistence type="predicted"/>
<name>A0A432YPT7_9GAMM</name>
<dbReference type="InterPro" id="IPR023631">
    <property type="entry name" value="Amidase_dom"/>
</dbReference>
<gene>
    <name evidence="2" type="ORF">CWI71_02650</name>
</gene>
<dbReference type="Gene3D" id="3.90.1300.10">
    <property type="entry name" value="Amidase signature (AS) domain"/>
    <property type="match status" value="1"/>
</dbReference>
<dbReference type="OrthoDB" id="9811471at2"/>
<sequence length="465" mass="49773">MKSVEHIKQRLAHCQALNPRLNAFVDMFSEQAMAQAHACDAALARGESLGPLHGTAVSVKECFQLRGSKSTVNYPPLRNYQAEVTSPLIQRLFDAGAVVLGKTNVPALLADAQTFGPLYATANNPYDLSCTPGGSTGGGAAAVAAQLVDIELGSDIGGSIRNPASFCGLFGLKPTENGHAGDGHIPPLPGSQTGISVMNSTGPLTRTASDLTRAYKVLFQPDWQQGTYLPVARSQVKPATLAGYRFGYLDTIMGLQPGSEVQRAMDTTVADLTARGASVKKLSLDPQLARELLSLWAELFGFMMGQSLSWPVRKVLYWRFSKLLKSSSLPAGKALRAGLGLDLKRFSRALSRRQEIIAEINRCYAGVDCVINPTALGPAFPHNPGHKPILLDGVPVPYVDYCFPFVMLYNLTGQPVLTVPAGQTQSGLPIGLSFAAGHHQEPTLLHLAQLLESAGYRYHAPDIIT</sequence>
<dbReference type="PANTHER" id="PTHR43372">
    <property type="entry name" value="FATTY-ACID AMIDE HYDROLASE"/>
    <property type="match status" value="1"/>
</dbReference>
<organism evidence="2 3">
    <name type="scientific">Pseudidiomarina insulisalsae</name>
    <dbReference type="NCBI Taxonomy" id="575789"/>
    <lineage>
        <taxon>Bacteria</taxon>
        <taxon>Pseudomonadati</taxon>
        <taxon>Pseudomonadota</taxon>
        <taxon>Gammaproteobacteria</taxon>
        <taxon>Alteromonadales</taxon>
        <taxon>Idiomarinaceae</taxon>
        <taxon>Pseudidiomarina</taxon>
    </lineage>
</organism>
<dbReference type="InterPro" id="IPR036928">
    <property type="entry name" value="AS_sf"/>
</dbReference>
<dbReference type="SUPFAM" id="SSF75304">
    <property type="entry name" value="Amidase signature (AS) enzymes"/>
    <property type="match status" value="1"/>
</dbReference>